<accession>A0A4Y9YCE1</accession>
<evidence type="ECO:0000256" key="1">
    <source>
        <dbReference type="SAM" id="Coils"/>
    </source>
</evidence>
<dbReference type="EMBL" id="SEKV01000276">
    <property type="protein sequence ID" value="TFY60005.1"/>
    <property type="molecule type" value="Genomic_DNA"/>
</dbReference>
<feature type="coiled-coil region" evidence="1">
    <location>
        <begin position="19"/>
        <end position="155"/>
    </location>
</feature>
<name>A0A4Y9YCE1_9APHY</name>
<comment type="caution">
    <text evidence="2">The sequence shown here is derived from an EMBL/GenBank/DDBJ whole genome shotgun (WGS) entry which is preliminary data.</text>
</comment>
<protein>
    <submittedName>
        <fullName evidence="2">Uncharacterized protein</fullName>
    </submittedName>
</protein>
<keyword evidence="1" id="KW-0175">Coiled coil</keyword>
<reference evidence="2 3" key="1">
    <citation type="submission" date="2019-01" db="EMBL/GenBank/DDBJ databases">
        <title>Genome sequencing of the rare red list fungi Fomitopsis rosea.</title>
        <authorList>
            <person name="Buettner E."/>
            <person name="Kellner H."/>
        </authorList>
    </citation>
    <scope>NUCLEOTIDE SEQUENCE [LARGE SCALE GENOMIC DNA]</scope>
    <source>
        <strain evidence="2 3">DSM 105464</strain>
    </source>
</reference>
<dbReference type="Proteomes" id="UP000298390">
    <property type="component" value="Unassembled WGS sequence"/>
</dbReference>
<proteinExistence type="predicted"/>
<dbReference type="AlphaFoldDB" id="A0A4Y9YCE1"/>
<evidence type="ECO:0000313" key="2">
    <source>
        <dbReference type="EMBL" id="TFY60005.1"/>
    </source>
</evidence>
<evidence type="ECO:0000313" key="3">
    <source>
        <dbReference type="Proteomes" id="UP000298390"/>
    </source>
</evidence>
<organism evidence="2 3">
    <name type="scientific">Rhodofomes roseus</name>
    <dbReference type="NCBI Taxonomy" id="34475"/>
    <lineage>
        <taxon>Eukaryota</taxon>
        <taxon>Fungi</taxon>
        <taxon>Dikarya</taxon>
        <taxon>Basidiomycota</taxon>
        <taxon>Agaricomycotina</taxon>
        <taxon>Agaricomycetes</taxon>
        <taxon>Polyporales</taxon>
        <taxon>Rhodofomes</taxon>
    </lineage>
</organism>
<gene>
    <name evidence="2" type="ORF">EVJ58_g5421</name>
</gene>
<sequence>MSASQGSDNADLLLSNEVIRTLASELQRLRDKVAELKSDREDMKAEIRQAQILSEGLWELADLSARFLNEEKAEVKNLERANSGLQRELDAARGTLRAVQASSDDLRENLTKVKQELDETSHQTMGERLEHGCVVDTLTKRISELTDNRKQVKLEADLDQDVSCTY</sequence>